<dbReference type="PANTHER" id="PTHR47170:SF2">
    <property type="entry name" value="MALONYL-COA:ACP TRANSACYLASE (MAT) DOMAIN-CONTAINING PROTEIN"/>
    <property type="match status" value="1"/>
</dbReference>
<dbReference type="InterPro" id="IPR001227">
    <property type="entry name" value="Ac_transferase_dom_sf"/>
</dbReference>
<name>A0A7S2J2Y3_9DINO</name>
<evidence type="ECO:0000259" key="1">
    <source>
        <dbReference type="SMART" id="SM00827"/>
    </source>
</evidence>
<dbReference type="Gene3D" id="3.30.70.250">
    <property type="entry name" value="Malonyl-CoA ACP transacylase, ACP-binding"/>
    <property type="match status" value="1"/>
</dbReference>
<accession>A0A7S2J2Y3</accession>
<dbReference type="PANTHER" id="PTHR47170">
    <property type="entry name" value="MALONYL-COA ACP TRANSACYLASE, ACP-BINDING"/>
    <property type="match status" value="1"/>
</dbReference>
<dbReference type="EMBL" id="HBGQ01097381">
    <property type="protein sequence ID" value="CAD9536298.1"/>
    <property type="molecule type" value="Transcribed_RNA"/>
</dbReference>
<dbReference type="SUPFAM" id="SSF52151">
    <property type="entry name" value="FabD/lysophospholipase-like"/>
    <property type="match status" value="1"/>
</dbReference>
<feature type="domain" description="Malonyl-CoA:ACP transacylase (MAT)" evidence="1">
    <location>
        <begin position="71"/>
        <end position="373"/>
    </location>
</feature>
<dbReference type="InterPro" id="IPR016035">
    <property type="entry name" value="Acyl_Trfase/lysoPLipase"/>
</dbReference>
<dbReference type="AlphaFoldDB" id="A0A7S2J2Y3"/>
<sequence>MRPVPNKVDRKFYGDAVYGITHGYDDAGNPIRGRKELGAQEAAQAEPEAHEPWVVAQASSAPQAVSAVGLLFPGQGSQYVQMMKEVKTKPGVQSMLAIAKDVLDFDLLEVCLSGPDSEFDKPEVLLPCMYVACLAAVEKLREGAREVAERPGALAGLFVGEYTALTTAGVWSFKTGLSLVKAYGEAIAAAVKDGKTGSISVAGIEKGKLAGLCEQAKTQIGGGAVCQINMELFPKGFSCGCSMAALDVLKGLAEKNGALQCKVTRAFGAIHTPAMESVRAVMEEKLKEALPSMRPPRCDVYLNSTGKAIRKGTQPKELVAPLAAQVSSPVLWEKCVSSMITMGVEEFYEVGPSKQLKAMMKRIDPSVWGRTKNVEI</sequence>
<protein>
    <recommendedName>
        <fullName evidence="1">Malonyl-CoA:ACP transacylase (MAT) domain-containing protein</fullName>
    </recommendedName>
</protein>
<dbReference type="Gene3D" id="3.40.366.10">
    <property type="entry name" value="Malonyl-Coenzyme A Acyl Carrier Protein, domain 2"/>
    <property type="match status" value="1"/>
</dbReference>
<reference evidence="2" key="1">
    <citation type="submission" date="2021-01" db="EMBL/GenBank/DDBJ databases">
        <authorList>
            <person name="Corre E."/>
            <person name="Pelletier E."/>
            <person name="Niang G."/>
            <person name="Scheremetjew M."/>
            <person name="Finn R."/>
            <person name="Kale V."/>
            <person name="Holt S."/>
            <person name="Cochrane G."/>
            <person name="Meng A."/>
            <person name="Brown T."/>
            <person name="Cohen L."/>
        </authorList>
    </citation>
    <scope>NUCLEOTIDE SEQUENCE</scope>
    <source>
        <strain evidence="2">CCMP2222</strain>
    </source>
</reference>
<evidence type="ECO:0000313" key="2">
    <source>
        <dbReference type="EMBL" id="CAD9536298.1"/>
    </source>
</evidence>
<dbReference type="Pfam" id="PF00698">
    <property type="entry name" value="Acyl_transf_1"/>
    <property type="match status" value="1"/>
</dbReference>
<organism evidence="2">
    <name type="scientific">Alexandrium andersonii</name>
    <dbReference type="NCBI Taxonomy" id="327968"/>
    <lineage>
        <taxon>Eukaryota</taxon>
        <taxon>Sar</taxon>
        <taxon>Alveolata</taxon>
        <taxon>Dinophyceae</taxon>
        <taxon>Gonyaulacales</taxon>
        <taxon>Pyrocystaceae</taxon>
        <taxon>Alexandrium</taxon>
    </lineage>
</organism>
<dbReference type="InterPro" id="IPR014043">
    <property type="entry name" value="Acyl_transferase_dom"/>
</dbReference>
<dbReference type="GO" id="GO:0016740">
    <property type="term" value="F:transferase activity"/>
    <property type="evidence" value="ECO:0007669"/>
    <property type="project" value="InterPro"/>
</dbReference>
<gene>
    <name evidence="2" type="ORF">AAND1436_LOCUS46493</name>
</gene>
<dbReference type="SMART" id="SM00827">
    <property type="entry name" value="PKS_AT"/>
    <property type="match status" value="1"/>
</dbReference>
<proteinExistence type="predicted"/>
<dbReference type="InterPro" id="IPR052760">
    <property type="entry name" value="Mitochondrial_malonyltrans"/>
</dbReference>